<protein>
    <recommendedName>
        <fullName evidence="3">Baseplate assembly protein</fullName>
    </recommendedName>
</protein>
<evidence type="ECO:0000313" key="2">
    <source>
        <dbReference type="Proteomes" id="UP001627408"/>
    </source>
</evidence>
<accession>A0ABW8UVM3</accession>
<dbReference type="EMBL" id="JBHDIY010000002">
    <property type="protein sequence ID" value="MFL4470104.1"/>
    <property type="molecule type" value="Genomic_DNA"/>
</dbReference>
<name>A0ABW8UVM3_9RHOB</name>
<gene>
    <name evidence="1" type="ORF">ACERZ8_09575</name>
</gene>
<dbReference type="Proteomes" id="UP001627408">
    <property type="component" value="Unassembled WGS sequence"/>
</dbReference>
<dbReference type="RefSeq" id="WP_407591975.1">
    <property type="nucleotide sequence ID" value="NZ_JBHDIY010000002.1"/>
</dbReference>
<keyword evidence="2" id="KW-1185">Reference proteome</keyword>
<organism evidence="1 2">
    <name type="scientific">Tateyamaria armeniaca</name>
    <dbReference type="NCBI Taxonomy" id="2518930"/>
    <lineage>
        <taxon>Bacteria</taxon>
        <taxon>Pseudomonadati</taxon>
        <taxon>Pseudomonadota</taxon>
        <taxon>Alphaproteobacteria</taxon>
        <taxon>Rhodobacterales</taxon>
        <taxon>Roseobacteraceae</taxon>
        <taxon>Tateyamaria</taxon>
    </lineage>
</organism>
<evidence type="ECO:0000313" key="1">
    <source>
        <dbReference type="EMBL" id="MFL4470104.1"/>
    </source>
</evidence>
<evidence type="ECO:0008006" key="3">
    <source>
        <dbReference type="Google" id="ProtNLM"/>
    </source>
</evidence>
<comment type="caution">
    <text evidence="1">The sequence shown here is derived from an EMBL/GenBank/DDBJ whole genome shotgun (WGS) entry which is preliminary data.</text>
</comment>
<proteinExistence type="predicted"/>
<reference evidence="1 2" key="1">
    <citation type="submission" date="2024-08" db="EMBL/GenBank/DDBJ databases">
        <title>Tateyamaria sp. nov., isolated from marine algae.</title>
        <authorList>
            <person name="Choi B.J."/>
            <person name="Kim J.M."/>
            <person name="Lee J.K."/>
            <person name="Choi D.G."/>
            <person name="Bayburt H."/>
            <person name="Baek J.H."/>
            <person name="Han D.M."/>
            <person name="Jeon C.O."/>
        </authorList>
    </citation>
    <scope>NUCLEOTIDE SEQUENCE [LARGE SCALE GENOMIC DNA]</scope>
    <source>
        <strain evidence="1 2">KMU-156</strain>
    </source>
</reference>
<sequence>MAECCDDNTPHPLEVLPAGLDVIPRQLAGFPEIRQRLLERLADSGTALAGWRPYSDDFGSMSLEMWAYTADILGFYDERVANESYLGTAQRRPSLRRLVGVLGHTPIAGIAGTATLAALADGSVAVTVPMGTGVRSRSFDGNPAQVFETNAETVIHPLLNAWSVDPFRRRPTVDGSFFVGDTSVADGDKSKDKAGSGENRVNRLLMLTEGFGLAEAELALIEARPGHSFAEQVSRVTAIEPFAGADGKTYNRAALDPFIVIDEEVDLTQLRVRRPTQQVVATLNEPVGGESALSAVGSQTRLFVDGAPTIFRAGDPIIVSRDLNGDDPGYFFTRIASVVAAAVRVTSIPSETLKNTEGDPIPIEQPVIAATQMRLDPPLPAAFLDAGLASFHHGFVEAGQPTNVCRTTVTPADMAMSDGVPITGTVRLPQDLPGTPAQISTLTGGALVLETRFLLTDAEARGALLDGRLSVAQDGTARFEALDPTQIPHTQLQLPLTIHGNILDVSRGESVRGEVMGSGDARQPNQMFLLRKKDLTYLPGAITGSGNLQDSTLTVRVDGIAWRQVPGFFGCGPQDQVYIVRHDDQQNTIVTFGDGKRGARLPSGVENIIADYRYGVGKAAPPANGIRQLSGAVKGLRAVRSPVGAAMGRDADGPEDLRTSAPQTALLLGRSVSSVDFEALASSAPGVIVATANWLWIPEQFQAGVVVHYIGDADPALITQTLSDQADPTVPISVTQATPIAVNTALTVSADPTFVASDVAAAVAEHLMVGIFNLSNAVIGGTFWATDIFEAVVEVPGALSVSALTFSGDEVALLPKPIGGTCVPTARYFDFSAAGALTVTAAPAKTLPPASAKGGVA</sequence>